<proteinExistence type="predicted"/>
<dbReference type="Proteomes" id="UP000324222">
    <property type="component" value="Unassembled WGS sequence"/>
</dbReference>
<protein>
    <submittedName>
        <fullName evidence="1">Uncharacterized protein</fullName>
    </submittedName>
</protein>
<keyword evidence="2" id="KW-1185">Reference proteome</keyword>
<evidence type="ECO:0000313" key="2">
    <source>
        <dbReference type="Proteomes" id="UP000324222"/>
    </source>
</evidence>
<organism evidence="1 2">
    <name type="scientific">Portunus trituberculatus</name>
    <name type="common">Swimming crab</name>
    <name type="synonym">Neptunus trituberculatus</name>
    <dbReference type="NCBI Taxonomy" id="210409"/>
    <lineage>
        <taxon>Eukaryota</taxon>
        <taxon>Metazoa</taxon>
        <taxon>Ecdysozoa</taxon>
        <taxon>Arthropoda</taxon>
        <taxon>Crustacea</taxon>
        <taxon>Multicrustacea</taxon>
        <taxon>Malacostraca</taxon>
        <taxon>Eumalacostraca</taxon>
        <taxon>Eucarida</taxon>
        <taxon>Decapoda</taxon>
        <taxon>Pleocyemata</taxon>
        <taxon>Brachyura</taxon>
        <taxon>Eubrachyura</taxon>
        <taxon>Portunoidea</taxon>
        <taxon>Portunidae</taxon>
        <taxon>Portuninae</taxon>
        <taxon>Portunus</taxon>
    </lineage>
</organism>
<dbReference type="AlphaFoldDB" id="A0A5B7HU66"/>
<dbReference type="EMBL" id="VSRR010036537">
    <property type="protein sequence ID" value="MPC73309.1"/>
    <property type="molecule type" value="Genomic_DNA"/>
</dbReference>
<name>A0A5B7HU66_PORTR</name>
<evidence type="ECO:0000313" key="1">
    <source>
        <dbReference type="EMBL" id="MPC73309.1"/>
    </source>
</evidence>
<gene>
    <name evidence="1" type="ORF">E2C01_067633</name>
</gene>
<accession>A0A5B7HU66</accession>
<sequence length="23" mass="2749">MAIFPRPQRQLAAFSRQFLMLIN</sequence>
<comment type="caution">
    <text evidence="1">The sequence shown here is derived from an EMBL/GenBank/DDBJ whole genome shotgun (WGS) entry which is preliminary data.</text>
</comment>
<reference evidence="1 2" key="1">
    <citation type="submission" date="2019-05" db="EMBL/GenBank/DDBJ databases">
        <title>Another draft genome of Portunus trituberculatus and its Hox gene families provides insights of decapod evolution.</title>
        <authorList>
            <person name="Jeong J.-H."/>
            <person name="Song I."/>
            <person name="Kim S."/>
            <person name="Choi T."/>
            <person name="Kim D."/>
            <person name="Ryu S."/>
            <person name="Kim W."/>
        </authorList>
    </citation>
    <scope>NUCLEOTIDE SEQUENCE [LARGE SCALE GENOMIC DNA]</scope>
    <source>
        <tissue evidence="1">Muscle</tissue>
    </source>
</reference>